<evidence type="ECO:0000313" key="2">
    <source>
        <dbReference type="EMBL" id="NMU89444.1"/>
    </source>
</evidence>
<dbReference type="AlphaFoldDB" id="A0A848NE86"/>
<protein>
    <recommendedName>
        <fullName evidence="4">DUF1120 domain-containing protein</fullName>
    </recommendedName>
</protein>
<organism evidence="2 3">
    <name type="scientific">Achromobacter ruhlandii</name>
    <dbReference type="NCBI Taxonomy" id="72557"/>
    <lineage>
        <taxon>Bacteria</taxon>
        <taxon>Pseudomonadati</taxon>
        <taxon>Pseudomonadota</taxon>
        <taxon>Betaproteobacteria</taxon>
        <taxon>Burkholderiales</taxon>
        <taxon>Alcaligenaceae</taxon>
        <taxon>Achromobacter</taxon>
    </lineage>
</organism>
<evidence type="ECO:0000313" key="3">
    <source>
        <dbReference type="Proteomes" id="UP000542405"/>
    </source>
</evidence>
<feature type="signal peptide" evidence="1">
    <location>
        <begin position="1"/>
        <end position="26"/>
    </location>
</feature>
<dbReference type="EMBL" id="JABBZE010000035">
    <property type="protein sequence ID" value="NMU89444.1"/>
    <property type="molecule type" value="Genomic_DNA"/>
</dbReference>
<evidence type="ECO:0000256" key="1">
    <source>
        <dbReference type="SAM" id="SignalP"/>
    </source>
</evidence>
<dbReference type="RefSeq" id="WP_169536108.1">
    <property type="nucleotide sequence ID" value="NZ_CADIKY010000004.1"/>
</dbReference>
<keyword evidence="1" id="KW-0732">Signal</keyword>
<reference evidence="2 3" key="1">
    <citation type="submission" date="2020-04" db="EMBL/GenBank/DDBJ databases">
        <title>Achromobacter ruhlandii genome sequencing and assembly.</title>
        <authorList>
            <person name="Martins R.C.R."/>
            <person name="Perdigao-Neto L.V."/>
            <person name="Levin A.S.S."/>
            <person name="Costa S.F."/>
        </authorList>
    </citation>
    <scope>NUCLEOTIDE SEQUENCE [LARGE SCALE GENOMIC DNA]</scope>
    <source>
        <strain evidence="2 3">9035ralo</strain>
    </source>
</reference>
<accession>A0A848NE86</accession>
<feature type="chain" id="PRO_5032934736" description="DUF1120 domain-containing protein" evidence="1">
    <location>
        <begin position="27"/>
        <end position="250"/>
    </location>
</feature>
<name>A0A848NE86_9BURK</name>
<sequence length="250" mass="25560">MKHSHTRKILFAVLACAGGAAASAQNAPTAVSAPSTLNVAVGGVISPGSCTPTSGAIAFDMKKINPASLKDKAETPLAPIVQPLSIKCDGGDAAVALSVAGTVKAPTPSDAALEHKATGIQAEAKKGYIYDLVDAATSTTRIGRYVFQFRNFQYTTAAANGKQAKALVVTSSDRAAWANAADTAANAAQLKSDGTTYVTFADPATPTVPVSASLFNGDIVIGAVIQPKSELTINTDLTFRGETTITLSYL</sequence>
<evidence type="ECO:0008006" key="4">
    <source>
        <dbReference type="Google" id="ProtNLM"/>
    </source>
</evidence>
<comment type="caution">
    <text evidence="2">The sequence shown here is derived from an EMBL/GenBank/DDBJ whole genome shotgun (WGS) entry which is preliminary data.</text>
</comment>
<proteinExistence type="predicted"/>
<dbReference type="Proteomes" id="UP000542405">
    <property type="component" value="Unassembled WGS sequence"/>
</dbReference>
<gene>
    <name evidence="2" type="ORF">HGQ98_06095</name>
</gene>